<organism evidence="1 2">
    <name type="scientific">Pradoshia eiseniae</name>
    <dbReference type="NCBI Taxonomy" id="2064768"/>
    <lineage>
        <taxon>Bacteria</taxon>
        <taxon>Bacillati</taxon>
        <taxon>Bacillota</taxon>
        <taxon>Bacilli</taxon>
        <taxon>Bacillales</taxon>
        <taxon>Bacillaceae</taxon>
        <taxon>Pradoshia</taxon>
    </lineage>
</organism>
<gene>
    <name evidence="1" type="ORF">CYL18_07175</name>
</gene>
<dbReference type="Pfam" id="PF12294">
    <property type="entry name" value="DUF3626"/>
    <property type="match status" value="1"/>
</dbReference>
<dbReference type="RefSeq" id="WP_104848814.1">
    <property type="nucleotide sequence ID" value="NZ_PKOZ01000003.1"/>
</dbReference>
<sequence>MHLSKAQRFAIEHIEAWAKQHKHEARLTINHILEMSNISTDTFEKAVDAIKTNARISLHFHPDRLDSSLNSIAESLFMQGEYKSQFETLISSGSVSAVPGGERDLWEKRMFGGAYHIGGAAISERPKYGALNLMLPSDGPAPRFGSCYFLLYPAVSHRSSFTYLDSHLEIKEKGTYKEFDLILAALLEDSFSREFALGESDLQPPRLVNHLLTTLSKPQKFLIEEKVHRNLDQYIEAQIHGSLSLKDDVEILVADSSFKGTDIGEIMEQLCSKFSIKLYWRRGFNLKVQDVPSDFRGAKMPVLAHRIAERKYINARIIGSAMKEMYLHPDQWSDYGTMKEIVQDFKLLWHVLVRYGSY</sequence>
<evidence type="ECO:0000313" key="1">
    <source>
        <dbReference type="EMBL" id="PQD95667.1"/>
    </source>
</evidence>
<reference evidence="1 2" key="1">
    <citation type="submission" date="2017-12" db="EMBL/GenBank/DDBJ databases">
        <title>Taxonomic description and draft genome of Pradoshia cofamensis Gen. nov., sp. nov., a thermotolerant bacillale isolated from anterior gut of earthworm Eisenia fetida.</title>
        <authorList>
            <person name="Saha T."/>
            <person name="Chakraborty R."/>
        </authorList>
    </citation>
    <scope>NUCLEOTIDE SEQUENCE [LARGE SCALE GENOMIC DNA]</scope>
    <source>
        <strain evidence="1 2">EAG3</strain>
    </source>
</reference>
<dbReference type="InterPro" id="IPR022074">
    <property type="entry name" value="DUF3626"/>
</dbReference>
<comment type="caution">
    <text evidence="1">The sequence shown here is derived from an EMBL/GenBank/DDBJ whole genome shotgun (WGS) entry which is preliminary data.</text>
</comment>
<keyword evidence="2" id="KW-1185">Reference proteome</keyword>
<proteinExistence type="predicted"/>
<dbReference type="Proteomes" id="UP000239663">
    <property type="component" value="Unassembled WGS sequence"/>
</dbReference>
<dbReference type="AlphaFoldDB" id="A0A2S7N0Z0"/>
<protein>
    <submittedName>
        <fullName evidence="1">DUF3626 domain-containing protein</fullName>
    </submittedName>
</protein>
<dbReference type="EMBL" id="PKOZ01000003">
    <property type="protein sequence ID" value="PQD95667.1"/>
    <property type="molecule type" value="Genomic_DNA"/>
</dbReference>
<accession>A0A2S7N0Z0</accession>
<evidence type="ECO:0000313" key="2">
    <source>
        <dbReference type="Proteomes" id="UP000239663"/>
    </source>
</evidence>
<name>A0A2S7N0Z0_9BACI</name>
<dbReference type="OrthoDB" id="3770261at2"/>